<dbReference type="PROSITE" id="PS51257">
    <property type="entry name" value="PROKAR_LIPOPROTEIN"/>
    <property type="match status" value="1"/>
</dbReference>
<name>A0ABS9EK65_9FLAO</name>
<proteinExistence type="predicted"/>
<protein>
    <submittedName>
        <fullName evidence="2">DUF5723 family protein</fullName>
    </submittedName>
</protein>
<dbReference type="InterPro" id="IPR043781">
    <property type="entry name" value="DUF5723"/>
</dbReference>
<evidence type="ECO:0000313" key="2">
    <source>
        <dbReference type="EMBL" id="MCF4102254.1"/>
    </source>
</evidence>
<gene>
    <name evidence="2" type="ORF">L1I30_11295</name>
</gene>
<dbReference type="EMBL" id="JAKGTH010000010">
    <property type="protein sequence ID" value="MCF4102254.1"/>
    <property type="molecule type" value="Genomic_DNA"/>
</dbReference>
<dbReference type="Proteomes" id="UP001179363">
    <property type="component" value="Unassembled WGS sequence"/>
</dbReference>
<organism evidence="2 3">
    <name type="scientific">Gillisia lutea</name>
    <dbReference type="NCBI Taxonomy" id="2909668"/>
    <lineage>
        <taxon>Bacteria</taxon>
        <taxon>Pseudomonadati</taxon>
        <taxon>Bacteroidota</taxon>
        <taxon>Flavobacteriia</taxon>
        <taxon>Flavobacteriales</taxon>
        <taxon>Flavobacteriaceae</taxon>
        <taxon>Gillisia</taxon>
    </lineage>
</organism>
<evidence type="ECO:0000313" key="3">
    <source>
        <dbReference type="Proteomes" id="UP001179363"/>
    </source>
</evidence>
<accession>A0ABS9EK65</accession>
<dbReference type="Pfam" id="PF18990">
    <property type="entry name" value="DUF5723"/>
    <property type="match status" value="1"/>
</dbReference>
<comment type="caution">
    <text evidence="2">The sequence shown here is derived from an EMBL/GenBank/DDBJ whole genome shotgun (WGS) entry which is preliminary data.</text>
</comment>
<dbReference type="RefSeq" id="WP_236134404.1">
    <property type="nucleotide sequence ID" value="NZ_JAKGTH010000010.1"/>
</dbReference>
<sequence length="467" mass="53362">MRELFILAFFFIIISCQGQNKQLLYNVSWLPQTLMSNPGANITFDRHFGVPFLSQVHVSAGSTTANLHDIFEDSDADINERVTATIRRLTNKDHFMVNEQLEIVSLGWRLNKEHYLSMGVYQEMDMFAYFPKDPAVLVNEGNNDYINLPFDFSDLAFTGEILTVYHLGLNKKINPWLTVGARGKLYSGIFNVESTNNSGVFITRDTPEGPNYYRHFAENIDIRVNTSGYASLKGDGQSVQESTKDLLKRSFFGGNFGAGIDLGATYAYRENLIFTASVQDIGIMLQRSDVENYTYRGSYQTDGIEPLFPDVDENGKTIPYWDIFEDEVDKNLKDKTLNESYVTWRPRKINASVEYGYGKIFSPCDYRRPDNRRHKSRVGLQMFGIHRPKTFNMAMSVYYDSKVTKTLRLKVAYTVDDYSFTNLGFLISKNFKNFNAYLAADNIFGYLNLAKSQSASIQLGMQFIVTK</sequence>
<evidence type="ECO:0000259" key="1">
    <source>
        <dbReference type="Pfam" id="PF18990"/>
    </source>
</evidence>
<keyword evidence="3" id="KW-1185">Reference proteome</keyword>
<feature type="domain" description="DUF5723" evidence="1">
    <location>
        <begin position="38"/>
        <end position="441"/>
    </location>
</feature>
<reference evidence="2" key="1">
    <citation type="submission" date="2022-01" db="EMBL/GenBank/DDBJ databases">
        <title>Gillisia lutea sp. nov., isolated from marine plastic residues from the Malvarosa beach (Valencia, Spain).</title>
        <authorList>
            <person name="Vidal-Verdu A."/>
            <person name="Molina-Menor E."/>
            <person name="Satari L."/>
            <person name="Pascual J."/>
            <person name="Pereto J."/>
            <person name="Porcar M."/>
        </authorList>
    </citation>
    <scope>NUCLEOTIDE SEQUENCE</scope>
    <source>
        <strain evidence="2">M10.2A</strain>
    </source>
</reference>